<keyword evidence="6" id="KW-0539">Nucleus</keyword>
<evidence type="ECO:0000256" key="5">
    <source>
        <dbReference type="ARBA" id="ARBA00023163"/>
    </source>
</evidence>
<dbReference type="GO" id="GO:0003677">
    <property type="term" value="F:DNA binding"/>
    <property type="evidence" value="ECO:0007669"/>
    <property type="project" value="InterPro"/>
</dbReference>
<comment type="caution">
    <text evidence="10">The sequence shown here is derived from an EMBL/GenBank/DDBJ whole genome shotgun (WGS) entry which is preliminary data.</text>
</comment>
<sequence length="790" mass="88100">MMYHHQQQHQHQHQHQGKKIIHSSSASSSRMSMPNIPSERHLFLQQGDQSSPAGDSGLVLSTDAKPRLKWTPDLHERFIEAVNQLGGADKATPKTVMKLMGIPGLTLYHLKSHLQKYRLSKNLHGGHVTSSLTKIGPVPVSVAGERLISEANGSQMSTMSTGIAPQSNKGLHISETLEMQIEVQRRLHEQLEVQRHLQLRIESQGKYLQSVLEKAQETLGRQNLGTVGLEAAQVQLSELVSTVSTQCLNSSFTELKELQGLCPQQTQMNQQPADCSMDSCLTFCEGLKKDQDQIHSSGVPLRPNYNGRVTAVLEQKDTERAQPPMLQNTSHLNWCEDMKENNMFISSISKDAEKRMFPAAETRSSDLSMSIGLQGERWNIDSKGRDSDDSFLERTNSSRADSAKVKGAKVSQGYRSMPYFAAKLDLNAHDDNDASSSCRHLDWIGVDWIGAFRPAFGAPKMGGTGCSTGQILGVFASHLHPWNGFVPRLWNTMFYHFKTNIPHVFFKNYTFVPSRSIPSRPVPSRSVPFRSVPSASACVFLFVFVFVVSVEMEVPSSWDALRKQARKLEAQLDEQMNSYRKFVSAKGSAKVGTAENDLESGIDRLLKQLQQVNSQMQAWVSSGGSEMVSHTLTRHQEIFQDLTQEFYRLRNSLRAKQEHASLLEDFREFDRTRVDLEDGVGSAENALLKEHAAVDTVISQAQATLGSLVLQRSTFGGINSKLSNIGSRLPTVNQMLSAIKRKKSLDTIILSLVASDGAPLWVLQPWQRPHHPPSLVKDTQLLIEINETFV</sequence>
<dbReference type="InterPro" id="IPR001005">
    <property type="entry name" value="SANT/Myb"/>
</dbReference>
<evidence type="ECO:0000256" key="2">
    <source>
        <dbReference type="ARBA" id="ARBA00006783"/>
    </source>
</evidence>
<feature type="compositionally biased region" description="Basic residues" evidence="8">
    <location>
        <begin position="1"/>
        <end position="21"/>
    </location>
</feature>
<proteinExistence type="inferred from homology"/>
<gene>
    <name evidence="10" type="ORF">DVH24_018995</name>
</gene>
<dbReference type="NCBIfam" id="TIGR01557">
    <property type="entry name" value="myb_SHAQKYF"/>
    <property type="match status" value="1"/>
</dbReference>
<protein>
    <recommendedName>
        <fullName evidence="9">HTH myb-type domain-containing protein</fullName>
    </recommendedName>
</protein>
<feature type="region of interest" description="Disordered" evidence="8">
    <location>
        <begin position="379"/>
        <end position="398"/>
    </location>
</feature>
<dbReference type="GO" id="GO:0003700">
    <property type="term" value="F:DNA-binding transcription factor activity"/>
    <property type="evidence" value="ECO:0007669"/>
    <property type="project" value="InterPro"/>
</dbReference>
<keyword evidence="5" id="KW-0804">Transcription</keyword>
<feature type="region of interest" description="Disordered" evidence="8">
    <location>
        <begin position="1"/>
        <end position="34"/>
    </location>
</feature>
<dbReference type="AlphaFoldDB" id="A0A498I2G1"/>
<feature type="compositionally biased region" description="Basic and acidic residues" evidence="8">
    <location>
        <begin position="379"/>
        <end position="392"/>
    </location>
</feature>
<dbReference type="Pfam" id="PF00249">
    <property type="entry name" value="Myb_DNA-binding"/>
    <property type="match status" value="1"/>
</dbReference>
<dbReference type="Proteomes" id="UP000290289">
    <property type="component" value="Chromosome 14"/>
</dbReference>
<dbReference type="InterPro" id="IPR017930">
    <property type="entry name" value="Myb_dom"/>
</dbReference>
<dbReference type="InterPro" id="IPR006447">
    <property type="entry name" value="Myb_dom_plants"/>
</dbReference>
<evidence type="ECO:0000256" key="6">
    <source>
        <dbReference type="ARBA" id="ARBA00023242"/>
    </source>
</evidence>
<dbReference type="PROSITE" id="PS51294">
    <property type="entry name" value="HTH_MYB"/>
    <property type="match status" value="1"/>
</dbReference>
<evidence type="ECO:0000313" key="10">
    <source>
        <dbReference type="EMBL" id="RXH76107.1"/>
    </source>
</evidence>
<dbReference type="InterPro" id="IPR046955">
    <property type="entry name" value="PHR1-like"/>
</dbReference>
<dbReference type="STRING" id="3750.A0A498I2G1"/>
<keyword evidence="4 7" id="KW-0175">Coiled coil</keyword>
<feature type="compositionally biased region" description="Low complexity" evidence="8">
    <location>
        <begin position="23"/>
        <end position="33"/>
    </location>
</feature>
<dbReference type="GO" id="GO:0005634">
    <property type="term" value="C:nucleus"/>
    <property type="evidence" value="ECO:0007669"/>
    <property type="project" value="UniProtKB-SubCell"/>
</dbReference>
<evidence type="ECO:0000256" key="8">
    <source>
        <dbReference type="SAM" id="MobiDB-lite"/>
    </source>
</evidence>
<dbReference type="PANTHER" id="PTHR31499">
    <property type="entry name" value="MYB FAMILY TRANSCRIPTION FACTOR PHL11"/>
    <property type="match status" value="1"/>
</dbReference>
<comment type="subcellular location">
    <subcellularLocation>
        <location evidence="1">Nucleus</location>
    </subcellularLocation>
</comment>
<dbReference type="InterPro" id="IPR025756">
    <property type="entry name" value="Myb_CC_LHEQLE"/>
</dbReference>
<evidence type="ECO:0000256" key="1">
    <source>
        <dbReference type="ARBA" id="ARBA00004123"/>
    </source>
</evidence>
<dbReference type="InterPro" id="IPR009057">
    <property type="entry name" value="Homeodomain-like_sf"/>
</dbReference>
<evidence type="ECO:0000256" key="4">
    <source>
        <dbReference type="ARBA" id="ARBA00023054"/>
    </source>
</evidence>
<feature type="coiled-coil region" evidence="7">
    <location>
        <begin position="558"/>
        <end position="615"/>
    </location>
</feature>
<feature type="domain" description="HTH myb-type" evidence="9">
    <location>
        <begin position="62"/>
        <end position="122"/>
    </location>
</feature>
<dbReference type="Gene3D" id="1.10.10.60">
    <property type="entry name" value="Homeodomain-like"/>
    <property type="match status" value="1"/>
</dbReference>
<dbReference type="Pfam" id="PF14379">
    <property type="entry name" value="Myb_CC_LHEQLE"/>
    <property type="match status" value="1"/>
</dbReference>
<name>A0A498I2G1_MALDO</name>
<evidence type="ECO:0000256" key="3">
    <source>
        <dbReference type="ARBA" id="ARBA00023015"/>
    </source>
</evidence>
<evidence type="ECO:0000256" key="7">
    <source>
        <dbReference type="SAM" id="Coils"/>
    </source>
</evidence>
<dbReference type="FunFam" id="1.10.10.60:FF:000002">
    <property type="entry name" value="Myb family transcription factor"/>
    <property type="match status" value="1"/>
</dbReference>
<dbReference type="EMBL" id="RDQH01000340">
    <property type="protein sequence ID" value="RXH76107.1"/>
    <property type="molecule type" value="Genomic_DNA"/>
</dbReference>
<evidence type="ECO:0000313" key="11">
    <source>
        <dbReference type="Proteomes" id="UP000290289"/>
    </source>
</evidence>
<dbReference type="SUPFAM" id="SSF46689">
    <property type="entry name" value="Homeodomain-like"/>
    <property type="match status" value="1"/>
</dbReference>
<evidence type="ECO:0000259" key="9">
    <source>
        <dbReference type="PROSITE" id="PS51294"/>
    </source>
</evidence>
<keyword evidence="11" id="KW-1185">Reference proteome</keyword>
<comment type="similarity">
    <text evidence="2">Belongs to the MYB-CC family.</text>
</comment>
<keyword evidence="3" id="KW-0805">Transcription regulation</keyword>
<dbReference type="PANTHER" id="PTHR31499:SF2">
    <property type="entry name" value="MYB-RELATED PROTEIN 2"/>
    <property type="match status" value="1"/>
</dbReference>
<dbReference type="Pfam" id="PF12352">
    <property type="entry name" value="V-SNARE_C"/>
    <property type="match status" value="1"/>
</dbReference>
<reference evidence="10 11" key="1">
    <citation type="submission" date="2018-10" db="EMBL/GenBank/DDBJ databases">
        <title>A high-quality apple genome assembly.</title>
        <authorList>
            <person name="Hu J."/>
        </authorList>
    </citation>
    <scope>NUCLEOTIDE SEQUENCE [LARGE SCALE GENOMIC DNA]</scope>
    <source>
        <strain evidence="11">cv. HFTH1</strain>
        <tissue evidence="10">Young leaf</tissue>
    </source>
</reference>
<organism evidence="10 11">
    <name type="scientific">Malus domestica</name>
    <name type="common">Apple</name>
    <name type="synonym">Pyrus malus</name>
    <dbReference type="NCBI Taxonomy" id="3750"/>
    <lineage>
        <taxon>Eukaryota</taxon>
        <taxon>Viridiplantae</taxon>
        <taxon>Streptophyta</taxon>
        <taxon>Embryophyta</taxon>
        <taxon>Tracheophyta</taxon>
        <taxon>Spermatophyta</taxon>
        <taxon>Magnoliopsida</taxon>
        <taxon>eudicotyledons</taxon>
        <taxon>Gunneridae</taxon>
        <taxon>Pentapetalae</taxon>
        <taxon>rosids</taxon>
        <taxon>fabids</taxon>
        <taxon>Rosales</taxon>
        <taxon>Rosaceae</taxon>
        <taxon>Amygdaloideae</taxon>
        <taxon>Maleae</taxon>
        <taxon>Malus</taxon>
    </lineage>
</organism>
<accession>A0A498I2G1</accession>